<protein>
    <recommendedName>
        <fullName evidence="1">DUF6531 domain-containing protein</fullName>
    </recommendedName>
</protein>
<feature type="domain" description="DUF6531" evidence="1">
    <location>
        <begin position="46"/>
        <end position="123"/>
    </location>
</feature>
<proteinExistence type="predicted"/>
<evidence type="ECO:0000313" key="2">
    <source>
        <dbReference type="EMBL" id="MBU9845953.1"/>
    </source>
</evidence>
<organism evidence="2 3">
    <name type="scientific">Rahnella ecdela</name>
    <dbReference type="NCBI Taxonomy" id="2816250"/>
    <lineage>
        <taxon>Bacteria</taxon>
        <taxon>Pseudomonadati</taxon>
        <taxon>Pseudomonadota</taxon>
        <taxon>Gammaproteobacteria</taxon>
        <taxon>Enterobacterales</taxon>
        <taxon>Yersiniaceae</taxon>
        <taxon>Rahnella</taxon>
    </lineage>
</organism>
<comment type="caution">
    <text evidence="2">The sequence shown here is derived from an EMBL/GenBank/DDBJ whole genome shotgun (WGS) entry which is preliminary data.</text>
</comment>
<name>A0ABS6LGQ7_9GAMM</name>
<sequence length="292" mass="31730">MPGFPAARQKDMTAIGGQIVQGSLGVMIGAPTGVACSVCPGGVKEGSPVNPSLGAKVLPDETDIALPAALPFVLSRSYSSYKTDTPAPVGLFGPGWTAAADIRLQVRDDELILNDNGGRSLHFHLLPPGRIAFSNSEKLWLARGGVAKQSDAHPLSNLWQVLPEELRNSPDDYFVANDATGPWWILGCVQLPETAQDELPRPLPASRELLGLTDRFGNTLCYQRDVQGEFAGHITSVTDSAGRRFRLELELEIIWLVVQRHILYAVQTALAIIYFRNISAKKSIVIYGYINQ</sequence>
<dbReference type="EMBL" id="JAFMOY010000126">
    <property type="protein sequence ID" value="MBU9845953.1"/>
    <property type="molecule type" value="Genomic_DNA"/>
</dbReference>
<reference evidence="2 3" key="1">
    <citation type="submission" date="2021-03" db="EMBL/GenBank/DDBJ databases">
        <title>Five novel Rahnella species.</title>
        <authorList>
            <person name="Brady C."/>
            <person name="Asselin J."/>
            <person name="Beer S."/>
            <person name="Bruberg M.B."/>
            <person name="Crampton B."/>
            <person name="Venter S."/>
            <person name="Arnold D."/>
            <person name="Denman S."/>
        </authorList>
    </citation>
    <scope>NUCLEOTIDE SEQUENCE [LARGE SCALE GENOMIC DNA]</scope>
    <source>
        <strain evidence="2 3">FRB 231</strain>
    </source>
</reference>
<gene>
    <name evidence="2" type="ORF">J1784_13125</name>
</gene>
<dbReference type="InterPro" id="IPR045351">
    <property type="entry name" value="DUF6531"/>
</dbReference>
<evidence type="ECO:0000313" key="3">
    <source>
        <dbReference type="Proteomes" id="UP000739284"/>
    </source>
</evidence>
<keyword evidence="3" id="KW-1185">Reference proteome</keyword>
<accession>A0ABS6LGQ7</accession>
<dbReference type="Proteomes" id="UP000739284">
    <property type="component" value="Unassembled WGS sequence"/>
</dbReference>
<evidence type="ECO:0000259" key="1">
    <source>
        <dbReference type="Pfam" id="PF20148"/>
    </source>
</evidence>
<dbReference type="Pfam" id="PF20148">
    <property type="entry name" value="DUF6531"/>
    <property type="match status" value="1"/>
</dbReference>